<name>A0A396RKH2_9SPHN</name>
<comment type="caution">
    <text evidence="2">The sequence shown here is derived from an EMBL/GenBank/DDBJ whole genome shotgun (WGS) entry which is preliminary data.</text>
</comment>
<sequence>MTDNGDRRMHEGRKPGLDEEREHERHEEPVDGLAGRERGVAAEGGEVSDMRDREQPSALGGDVATRSGTAETPEDERADAGDPA</sequence>
<dbReference type="RefSeq" id="WP_118864728.1">
    <property type="nucleotide sequence ID" value="NZ_QWLV01000007.1"/>
</dbReference>
<evidence type="ECO:0000256" key="1">
    <source>
        <dbReference type="SAM" id="MobiDB-lite"/>
    </source>
</evidence>
<accession>A0A396RKH2</accession>
<feature type="compositionally biased region" description="Basic and acidic residues" evidence="1">
    <location>
        <begin position="1"/>
        <end position="40"/>
    </location>
</feature>
<evidence type="ECO:0000313" key="2">
    <source>
        <dbReference type="EMBL" id="RHW16754.1"/>
    </source>
</evidence>
<organism evidence="2 3">
    <name type="scientific">Sphingomonas gilva</name>
    <dbReference type="NCBI Taxonomy" id="2305907"/>
    <lineage>
        <taxon>Bacteria</taxon>
        <taxon>Pseudomonadati</taxon>
        <taxon>Pseudomonadota</taxon>
        <taxon>Alphaproteobacteria</taxon>
        <taxon>Sphingomonadales</taxon>
        <taxon>Sphingomonadaceae</taxon>
        <taxon>Sphingomonas</taxon>
    </lineage>
</organism>
<dbReference type="EMBL" id="QWLV01000007">
    <property type="protein sequence ID" value="RHW16754.1"/>
    <property type="molecule type" value="Genomic_DNA"/>
</dbReference>
<gene>
    <name evidence="2" type="ORF">D1610_13570</name>
</gene>
<proteinExistence type="predicted"/>
<evidence type="ECO:0000313" key="3">
    <source>
        <dbReference type="Proteomes" id="UP000266693"/>
    </source>
</evidence>
<keyword evidence="3" id="KW-1185">Reference proteome</keyword>
<dbReference type="AlphaFoldDB" id="A0A396RKH2"/>
<reference evidence="2 3" key="1">
    <citation type="submission" date="2018-08" db="EMBL/GenBank/DDBJ databases">
        <title>The multiple taxonomic identification of Sphingomonas gilva.</title>
        <authorList>
            <person name="Zhu D."/>
            <person name="Zheng S."/>
        </authorList>
    </citation>
    <scope>NUCLEOTIDE SEQUENCE [LARGE SCALE GENOMIC DNA]</scope>
    <source>
        <strain evidence="2 3">ZDH117</strain>
    </source>
</reference>
<protein>
    <submittedName>
        <fullName evidence="2">Uncharacterized protein</fullName>
    </submittedName>
</protein>
<dbReference type="Proteomes" id="UP000266693">
    <property type="component" value="Unassembled WGS sequence"/>
</dbReference>
<feature type="region of interest" description="Disordered" evidence="1">
    <location>
        <begin position="1"/>
        <end position="84"/>
    </location>
</feature>